<protein>
    <recommendedName>
        <fullName evidence="4">DUF1765-domain-containing protein</fullName>
    </recommendedName>
</protein>
<feature type="compositionally biased region" description="Polar residues" evidence="1">
    <location>
        <begin position="76"/>
        <end position="87"/>
    </location>
</feature>
<gene>
    <name evidence="2" type="ORF">GJ744_003334</name>
</gene>
<feature type="compositionally biased region" description="Basic and acidic residues" evidence="1">
    <location>
        <begin position="58"/>
        <end position="67"/>
    </location>
</feature>
<dbReference type="InterPro" id="IPR013887">
    <property type="entry name" value="UPF0592"/>
</dbReference>
<dbReference type="Pfam" id="PF08578">
    <property type="entry name" value="DUF1765"/>
    <property type="match status" value="1"/>
</dbReference>
<reference evidence="2" key="1">
    <citation type="submission" date="2020-02" db="EMBL/GenBank/DDBJ databases">
        <authorList>
            <person name="Palmer J.M."/>
        </authorList>
    </citation>
    <scope>NUCLEOTIDE SEQUENCE</scope>
    <source>
        <strain evidence="2">EPUS1.4</strain>
        <tissue evidence="2">Thallus</tissue>
    </source>
</reference>
<feature type="compositionally biased region" description="Low complexity" evidence="1">
    <location>
        <begin position="969"/>
        <end position="980"/>
    </location>
</feature>
<sequence>MFTLGAEVDLLPPVQVHALKPVHPTTSPPPESLRSHDEFNGLPRSASYTHLPGVQEAQRPEGIKRTFSDNVLALSQDGSPNNRQSPYVPSKELLRSASRNGKTKVAVRKFTLSPEDFEGAKGKETNEPAVVEVTEKPRLSPGRSVSSTFRSLARRSWRSSSSRSPSPSPKAARKLAKSHNTSLDKEQSISIVSKPGSTPQTTAPCPPPQTSNVEDGKPNASPEISPAPRQRPPLQNKFGRRPLSAIMHMNKTETELKLSRKPSLQLLRSKSSLDKLPNLLSMKVPPIPSSLSSDRLSSASLDTNKKKDPLWSVFRSLEGDFQRFQSKSSALKANVIRTSLLPFLAKYADHPSNKTLRAEDLDRRVMILNKWWTGLLEMLNGRNNQSISGTDRPSFLEGVAGVMARPEWRIPPYPIPTQAETPPVHRFGMPISTSTTSLESGGSDFLTESVHHNVRNIFVQNLLSQMAFVVDKMSMRSAPASLVAYCGKACAYAFFFCPGVADILVRLWRLSADTLRRILLELDVPRGFKLRATSVEVASHFPPAVRSLAITSHSALVRYLHHRTPLPLGAAYIRWYGPWMSRWSGRDSDLFFGFTKQFHVLVADILPGATDKRKRACIPGLVPVHAQILTVLEATLHRQIGQPQGDMFASSAVGDLDSPDAAATMPLTTANAARSMAENRLVMLLRDLLAEQSPDSQGLRELYAESFADIVKAATRKISVYNHDACFVLCDFMEEVLAIMSRYHQSHPETEILDWAFWFQVCQQMMDSHNTLTEIRLLAFVYSTWNILISNEDRRKELCLDWLLEPSFFEKHFSHWCPMVRAYYLRLLCWRTARYDGDASELDIAIYETLADRLNSSWASYLYLKDEAEEHDTTMPSSAPCSPAPGRRLIIIRNDSQPIPVSMFTSFDKVLSQMPSTQPATPSIAVSNGAASRESTRNPAKKRWSFMRSIIPFSTPGNARPGEVTPPGSSDESSSVISSDIASLSDTISIRSSATANDTPSHRPSTPPHQPFSFKFSLEWLERPNWPSKNRRLCPPKLPPPAQDLIQLRQEEKGEELKEVEPRKPTPQSLGNARYAGRALAEWAQIVGECQAFFERRKEEGVPMNRLVETPTLGVESFRMYG</sequence>
<evidence type="ECO:0000256" key="1">
    <source>
        <dbReference type="SAM" id="MobiDB-lite"/>
    </source>
</evidence>
<evidence type="ECO:0000313" key="2">
    <source>
        <dbReference type="EMBL" id="KAF7503709.1"/>
    </source>
</evidence>
<name>A0A8H7DY83_9EURO</name>
<comment type="caution">
    <text evidence="2">The sequence shown here is derived from an EMBL/GenBank/DDBJ whole genome shotgun (WGS) entry which is preliminary data.</text>
</comment>
<dbReference type="AlphaFoldDB" id="A0A8H7DY83"/>
<feature type="region of interest" description="Disordered" evidence="1">
    <location>
        <begin position="914"/>
        <end position="980"/>
    </location>
</feature>
<keyword evidence="3" id="KW-1185">Reference proteome</keyword>
<organism evidence="2 3">
    <name type="scientific">Endocarpon pusillum</name>
    <dbReference type="NCBI Taxonomy" id="364733"/>
    <lineage>
        <taxon>Eukaryota</taxon>
        <taxon>Fungi</taxon>
        <taxon>Dikarya</taxon>
        <taxon>Ascomycota</taxon>
        <taxon>Pezizomycotina</taxon>
        <taxon>Eurotiomycetes</taxon>
        <taxon>Chaetothyriomycetidae</taxon>
        <taxon>Verrucariales</taxon>
        <taxon>Verrucariaceae</taxon>
        <taxon>Endocarpon</taxon>
    </lineage>
</organism>
<accession>A0A8H7DY83</accession>
<feature type="compositionally biased region" description="Polar residues" evidence="1">
    <location>
        <begin position="188"/>
        <end position="197"/>
    </location>
</feature>
<feature type="region of interest" description="Disordered" evidence="1">
    <location>
        <begin position="13"/>
        <end position="237"/>
    </location>
</feature>
<dbReference type="EMBL" id="JAACFV010000165">
    <property type="protein sequence ID" value="KAF7503709.1"/>
    <property type="molecule type" value="Genomic_DNA"/>
</dbReference>
<dbReference type="PANTHER" id="PTHR37988">
    <property type="entry name" value="UPF0592 MEMBRANE PROTEIN C7D4.03C"/>
    <property type="match status" value="1"/>
</dbReference>
<feature type="compositionally biased region" description="Polar residues" evidence="1">
    <location>
        <begin position="914"/>
        <end position="930"/>
    </location>
</feature>
<dbReference type="PANTHER" id="PTHR37988:SF1">
    <property type="entry name" value="UPF0592 MEMBRANE PROTEIN C7D4.03C"/>
    <property type="match status" value="1"/>
</dbReference>
<dbReference type="Proteomes" id="UP000606974">
    <property type="component" value="Unassembled WGS sequence"/>
</dbReference>
<evidence type="ECO:0000313" key="3">
    <source>
        <dbReference type="Proteomes" id="UP000606974"/>
    </source>
</evidence>
<dbReference type="OrthoDB" id="296767at2759"/>
<proteinExistence type="predicted"/>
<evidence type="ECO:0008006" key="4">
    <source>
        <dbReference type="Google" id="ProtNLM"/>
    </source>
</evidence>